<dbReference type="Proteomes" id="UP001241377">
    <property type="component" value="Unassembled WGS sequence"/>
</dbReference>
<comment type="caution">
    <text evidence="1">The sequence shown here is derived from an EMBL/GenBank/DDBJ whole genome shotgun (WGS) entry which is preliminary data.</text>
</comment>
<proteinExistence type="predicted"/>
<evidence type="ECO:0000313" key="2">
    <source>
        <dbReference type="Proteomes" id="UP001241377"/>
    </source>
</evidence>
<organism evidence="1 2">
    <name type="scientific">Naganishia cerealis</name>
    <dbReference type="NCBI Taxonomy" id="610337"/>
    <lineage>
        <taxon>Eukaryota</taxon>
        <taxon>Fungi</taxon>
        <taxon>Dikarya</taxon>
        <taxon>Basidiomycota</taxon>
        <taxon>Agaricomycotina</taxon>
        <taxon>Tremellomycetes</taxon>
        <taxon>Filobasidiales</taxon>
        <taxon>Filobasidiaceae</taxon>
        <taxon>Naganishia</taxon>
    </lineage>
</organism>
<keyword evidence="2" id="KW-1185">Reference proteome</keyword>
<protein>
    <submittedName>
        <fullName evidence="1">Isocitrate dehydrogenase (NAD(+)) idh1</fullName>
    </submittedName>
</protein>
<reference evidence="1" key="1">
    <citation type="submission" date="2023-04" db="EMBL/GenBank/DDBJ databases">
        <title>Draft Genome sequencing of Naganishia species isolated from polar environments using Oxford Nanopore Technology.</title>
        <authorList>
            <person name="Leo P."/>
            <person name="Venkateswaran K."/>
        </authorList>
    </citation>
    <scope>NUCLEOTIDE SEQUENCE</scope>
    <source>
        <strain evidence="1">MNA-CCFEE 5261</strain>
    </source>
</reference>
<dbReference type="EMBL" id="JASBWR010000019">
    <property type="protein sequence ID" value="KAJ9108590.1"/>
    <property type="molecule type" value="Genomic_DNA"/>
</dbReference>
<sequence length="371" mass="40080">MSFRTALKSTGAANLLSTATKSNVVRKFACTLIPGDGIGAEITDSVKEIFESINVPIEWEQYNVSGETTGGEALFRQAMDSLKRNKVGLKGILYTPMEVGGHNSWNVAMRQSLDIYASVVVCKSLPGVPTRHQNVDFVIIRENTEGEYAGLEHQSFPGVVENLKVSTRAKADRIARFAFDFALKNNRKLIAFPGVLTDIQKVTCVHKANIMKLGDGLFLNTCKAVAEEYKSSGITFDSMIVDNTSMQLVSKPQQFDVMVMPNLYGNITSNIGAALVGGPGIVPGCNIGREYALFEPGCRHIGKDIMGTNKANPVAMILSGSMLLRHLGLEKQANAIATSVYDVLKEGKVRTADLGGDAKTSDVTKAVIDKL</sequence>
<evidence type="ECO:0000313" key="1">
    <source>
        <dbReference type="EMBL" id="KAJ9108590.1"/>
    </source>
</evidence>
<accession>A0ACC2WB83</accession>
<name>A0ACC2WB83_9TREE</name>
<gene>
    <name evidence="1" type="primary">IDH1_1</name>
    <name evidence="1" type="ORF">QFC19_002306</name>
</gene>